<gene>
    <name evidence="1" type="ORF">C8P67_104221</name>
</gene>
<dbReference type="EMBL" id="QUNI01000004">
    <property type="protein sequence ID" value="REG99597.1"/>
    <property type="molecule type" value="Genomic_DNA"/>
</dbReference>
<dbReference type="RefSeq" id="WP_115812377.1">
    <property type="nucleotide sequence ID" value="NZ_QUNI01000004.1"/>
</dbReference>
<dbReference type="AlphaFoldDB" id="A0A3E0EMZ2"/>
<evidence type="ECO:0000313" key="2">
    <source>
        <dbReference type="Proteomes" id="UP000257136"/>
    </source>
</evidence>
<reference evidence="1 2" key="1">
    <citation type="submission" date="2018-08" db="EMBL/GenBank/DDBJ databases">
        <title>Genomic Encyclopedia of Archaeal and Bacterial Type Strains, Phase II (KMG-II): from individual species to whole genera.</title>
        <authorList>
            <person name="Goeker M."/>
        </authorList>
    </citation>
    <scope>NUCLEOTIDE SEQUENCE [LARGE SCALE GENOMIC DNA]</scope>
    <source>
        <strain evidence="1 2">DSM 100880</strain>
    </source>
</reference>
<organism evidence="1 2">
    <name type="scientific">Flavobacterium aquicola</name>
    <dbReference type="NCBI Taxonomy" id="1682742"/>
    <lineage>
        <taxon>Bacteria</taxon>
        <taxon>Pseudomonadati</taxon>
        <taxon>Bacteroidota</taxon>
        <taxon>Flavobacteriia</taxon>
        <taxon>Flavobacteriales</taxon>
        <taxon>Flavobacteriaceae</taxon>
        <taxon>Flavobacterium</taxon>
    </lineage>
</organism>
<protein>
    <submittedName>
        <fullName evidence="1">Uncharacterized protein</fullName>
    </submittedName>
</protein>
<sequence>MKYLKVLFFLITYLSYSQNTKTNNLFFKIPLNESRDLIYKYCVESNLFIKEESKYEITKKGKKIKVFSGYLKKLNPELMKRKIDSVEIQLSTGRTSNENEKESNELLILWSYYYTSDSISAKNLYNEFKKQISEICKEKPYHFQNFVKEENDLEERLVGCSEKWYFKNEENLEMELKYEIVEDNKKYLIRLQYSRFE</sequence>
<accession>A0A3E0EMZ2</accession>
<keyword evidence="2" id="KW-1185">Reference proteome</keyword>
<dbReference type="Proteomes" id="UP000257136">
    <property type="component" value="Unassembled WGS sequence"/>
</dbReference>
<proteinExistence type="predicted"/>
<comment type="caution">
    <text evidence="1">The sequence shown here is derived from an EMBL/GenBank/DDBJ whole genome shotgun (WGS) entry which is preliminary data.</text>
</comment>
<name>A0A3E0EMZ2_9FLAO</name>
<evidence type="ECO:0000313" key="1">
    <source>
        <dbReference type="EMBL" id="REG99597.1"/>
    </source>
</evidence>